<accession>A0A9N8ERG6</accession>
<evidence type="ECO:0000256" key="1">
    <source>
        <dbReference type="SAM" id="MobiDB-lite"/>
    </source>
</evidence>
<gene>
    <name evidence="3" type="ORF">SEMRO_1480_G276190.1</name>
</gene>
<keyword evidence="2" id="KW-0732">Signal</keyword>
<evidence type="ECO:0000256" key="2">
    <source>
        <dbReference type="SAM" id="SignalP"/>
    </source>
</evidence>
<dbReference type="Proteomes" id="UP001153069">
    <property type="component" value="Unassembled WGS sequence"/>
</dbReference>
<feature type="region of interest" description="Disordered" evidence="1">
    <location>
        <begin position="61"/>
        <end position="126"/>
    </location>
</feature>
<protein>
    <submittedName>
        <fullName evidence="3">Uncharacterized protein</fullName>
    </submittedName>
</protein>
<organism evidence="3 4">
    <name type="scientific">Seminavis robusta</name>
    <dbReference type="NCBI Taxonomy" id="568900"/>
    <lineage>
        <taxon>Eukaryota</taxon>
        <taxon>Sar</taxon>
        <taxon>Stramenopiles</taxon>
        <taxon>Ochrophyta</taxon>
        <taxon>Bacillariophyta</taxon>
        <taxon>Bacillariophyceae</taxon>
        <taxon>Bacillariophycidae</taxon>
        <taxon>Naviculales</taxon>
        <taxon>Naviculaceae</taxon>
        <taxon>Seminavis</taxon>
    </lineage>
</organism>
<name>A0A9N8ERG6_9STRA</name>
<reference evidence="3" key="1">
    <citation type="submission" date="2020-06" db="EMBL/GenBank/DDBJ databases">
        <authorList>
            <consortium name="Plant Systems Biology data submission"/>
        </authorList>
    </citation>
    <scope>NUCLEOTIDE SEQUENCE</scope>
    <source>
        <strain evidence="3">D6</strain>
    </source>
</reference>
<dbReference type="EMBL" id="CAICTM010001478">
    <property type="protein sequence ID" value="CAB9523984.1"/>
    <property type="molecule type" value="Genomic_DNA"/>
</dbReference>
<sequence length="218" mass="25582">MTAMNKKKNLLLTAALVLVQSLSCSAFVTAPPLTCPTLTTTQLDMYADNWMTGSSGSRQTYAYNGYDRHPSPNRGGGMIRQDRPFYDDRLQGGGRYPSPTYSNNDYGGDRSYHRRSSYDRHDYENSSMDYKQQDLWRHQRANENFIENPYGTSRYHGGQHYRQTVGSFDEYDRQNLYHDVTRPQRRPRGMARQEQIMRQKYDRDAFIERPYGNRRGPW</sequence>
<proteinExistence type="predicted"/>
<feature type="compositionally biased region" description="Basic and acidic residues" evidence="1">
    <location>
        <begin position="107"/>
        <end position="124"/>
    </location>
</feature>
<keyword evidence="4" id="KW-1185">Reference proteome</keyword>
<evidence type="ECO:0000313" key="3">
    <source>
        <dbReference type="EMBL" id="CAB9523984.1"/>
    </source>
</evidence>
<feature type="chain" id="PRO_5040257672" evidence="2">
    <location>
        <begin position="27"/>
        <end position="218"/>
    </location>
</feature>
<feature type="signal peptide" evidence="2">
    <location>
        <begin position="1"/>
        <end position="26"/>
    </location>
</feature>
<dbReference type="AlphaFoldDB" id="A0A9N8ERG6"/>
<comment type="caution">
    <text evidence="3">The sequence shown here is derived from an EMBL/GenBank/DDBJ whole genome shotgun (WGS) entry which is preliminary data.</text>
</comment>
<evidence type="ECO:0000313" key="4">
    <source>
        <dbReference type="Proteomes" id="UP001153069"/>
    </source>
</evidence>
<feature type="compositionally biased region" description="Basic and acidic residues" evidence="1">
    <location>
        <begin position="80"/>
        <end position="90"/>
    </location>
</feature>